<evidence type="ECO:0000313" key="3">
    <source>
        <dbReference type="Proteomes" id="UP000319516"/>
    </source>
</evidence>
<dbReference type="Gene3D" id="3.40.50.150">
    <property type="entry name" value="Vaccinia Virus protein VP39"/>
    <property type="match status" value="1"/>
</dbReference>
<gene>
    <name evidence="2" type="ORF">FB467_1308</name>
</gene>
<dbReference type="InterPro" id="IPR029063">
    <property type="entry name" value="SAM-dependent_MTases_sf"/>
</dbReference>
<dbReference type="Pfam" id="PF18096">
    <property type="entry name" value="Thump_like"/>
    <property type="match status" value="1"/>
</dbReference>
<dbReference type="SUPFAM" id="SSF53335">
    <property type="entry name" value="S-adenosyl-L-methionine-dependent methyltransferases"/>
    <property type="match status" value="1"/>
</dbReference>
<dbReference type="Proteomes" id="UP000319516">
    <property type="component" value="Unassembled WGS sequence"/>
</dbReference>
<accession>A0A542YQL3</accession>
<comment type="caution">
    <text evidence="2">The sequence shown here is derived from an EMBL/GenBank/DDBJ whole genome shotgun (WGS) entry which is preliminary data.</text>
</comment>
<proteinExistence type="predicted"/>
<name>A0A542YQL3_9MICO</name>
<sequence>MGPDLVRRLSSGEGWGLLQALPPYDEQQVIALGDRLRGEGFDPELVAAALTQSRLRARGRDKFGDRVDAMLLTPDGVEQATRSEIAARHAARFVGAGVTRVWDLGCGIGADAMGAAAAGLTVSAVDSDPATVAVAEVNLRGWPSARVRQATVEEVLPELPHGPDAVGCGAWLDPARRVPGATDAGGRTRRIFRLEEISPSWDTVREVASRVPAAGAKLSPAFPHARVPEGAEAQWTSYRGEALECTVWWGDAVRVPGRTAAVHTDDGWVEIHDAGTGPAPTLATAEDIGGWLYEPDRAVLQAGLVGTLAAAVQGSELDGGVGYVGADQVTDLPWARRWRVLEVLPLHPKRLRSWARDHDLGRLTIKKRGVRLDADELRRQLRLKGSAEAVVVVTRIVGRPVVLHVQPH</sequence>
<dbReference type="OrthoDB" id="9810570at2"/>
<organism evidence="2 3">
    <name type="scientific">Ornithinicoccus hortensis</name>
    <dbReference type="NCBI Taxonomy" id="82346"/>
    <lineage>
        <taxon>Bacteria</taxon>
        <taxon>Bacillati</taxon>
        <taxon>Actinomycetota</taxon>
        <taxon>Actinomycetes</taxon>
        <taxon>Micrococcales</taxon>
        <taxon>Intrasporangiaceae</taxon>
        <taxon>Ornithinicoccus</taxon>
    </lineage>
</organism>
<feature type="domain" description="THUMP-like" evidence="1">
    <location>
        <begin position="335"/>
        <end position="406"/>
    </location>
</feature>
<dbReference type="InterPro" id="IPR041497">
    <property type="entry name" value="Thump-like"/>
</dbReference>
<keyword evidence="3" id="KW-1185">Reference proteome</keyword>
<dbReference type="RefSeq" id="WP_141784362.1">
    <property type="nucleotide sequence ID" value="NZ_VFOP01000001.1"/>
</dbReference>
<reference evidence="2 3" key="1">
    <citation type="submission" date="2019-06" db="EMBL/GenBank/DDBJ databases">
        <title>Sequencing the genomes of 1000 actinobacteria strains.</title>
        <authorList>
            <person name="Klenk H.-P."/>
        </authorList>
    </citation>
    <scope>NUCLEOTIDE SEQUENCE [LARGE SCALE GENOMIC DNA]</scope>
    <source>
        <strain evidence="2 3">DSM 12335</strain>
    </source>
</reference>
<dbReference type="EMBL" id="VFOP01000001">
    <property type="protein sequence ID" value="TQL50204.1"/>
    <property type="molecule type" value="Genomic_DNA"/>
</dbReference>
<evidence type="ECO:0000313" key="2">
    <source>
        <dbReference type="EMBL" id="TQL50204.1"/>
    </source>
</evidence>
<dbReference type="AlphaFoldDB" id="A0A542YQL3"/>
<protein>
    <recommendedName>
        <fullName evidence="1">THUMP-like domain-containing protein</fullName>
    </recommendedName>
</protein>
<evidence type="ECO:0000259" key="1">
    <source>
        <dbReference type="Pfam" id="PF18096"/>
    </source>
</evidence>